<keyword evidence="2" id="KW-1185">Reference proteome</keyword>
<dbReference type="RefSeq" id="WP_347149095.1">
    <property type="nucleotide sequence ID" value="NZ_JBDLYL010000004.1"/>
</dbReference>
<name>A0ABV0DAZ1_9PSED</name>
<proteinExistence type="predicted"/>
<organism evidence="1 2">
    <name type="scientific">Pseudomonas sichuanensis</name>
    <dbReference type="NCBI Taxonomy" id="2213015"/>
    <lineage>
        <taxon>Bacteria</taxon>
        <taxon>Pseudomonadati</taxon>
        <taxon>Pseudomonadota</taxon>
        <taxon>Gammaproteobacteria</taxon>
        <taxon>Pseudomonadales</taxon>
        <taxon>Pseudomonadaceae</taxon>
        <taxon>Pseudomonas</taxon>
    </lineage>
</organism>
<dbReference type="EMBL" id="JBDLYL010000004">
    <property type="protein sequence ID" value="MEN8638949.1"/>
    <property type="molecule type" value="Genomic_DNA"/>
</dbReference>
<gene>
    <name evidence="1" type="ORF">ABFE88_04660</name>
</gene>
<comment type="caution">
    <text evidence="1">The sequence shown here is derived from an EMBL/GenBank/DDBJ whole genome shotgun (WGS) entry which is preliminary data.</text>
</comment>
<dbReference type="Proteomes" id="UP001424532">
    <property type="component" value="Unassembled WGS sequence"/>
</dbReference>
<evidence type="ECO:0000313" key="2">
    <source>
        <dbReference type="Proteomes" id="UP001424532"/>
    </source>
</evidence>
<evidence type="ECO:0000313" key="1">
    <source>
        <dbReference type="EMBL" id="MEN8638949.1"/>
    </source>
</evidence>
<reference evidence="1 2" key="1">
    <citation type="submission" date="2024-05" db="EMBL/GenBank/DDBJ databases">
        <title>Sequence of Lycoming College course isolates.</title>
        <authorList>
            <person name="Reigle C.A."/>
            <person name="Newman J.D."/>
        </authorList>
    </citation>
    <scope>NUCLEOTIDE SEQUENCE [LARGE SCALE GENOMIC DNA]</scope>
    <source>
        <strain evidence="1 2">CAR-09</strain>
    </source>
</reference>
<protein>
    <submittedName>
        <fullName evidence="1">Uncharacterized protein</fullName>
    </submittedName>
</protein>
<accession>A0ABV0DAZ1</accession>
<sequence>MKLLAILAGPAGVGLYSVLRQLQQELMPVLSTIDKGEALHTALAKAFHFALMLSLPLIVAPGHDVQLDHHAGRRTPVRPAPGSPVSGSVEAVYWPGLNRSHVFRG</sequence>